<comment type="caution">
    <text evidence="2">The sequence shown here is derived from an EMBL/GenBank/DDBJ whole genome shotgun (WGS) entry which is preliminary data.</text>
</comment>
<evidence type="ECO:0000313" key="3">
    <source>
        <dbReference type="Proteomes" id="UP000245998"/>
    </source>
</evidence>
<gene>
    <name evidence="2" type="ORF">DCC39_13215</name>
</gene>
<keyword evidence="1" id="KW-1133">Transmembrane helix</keyword>
<dbReference type="AlphaFoldDB" id="A0A2U1JW66"/>
<evidence type="ECO:0008006" key="4">
    <source>
        <dbReference type="Google" id="ProtNLM"/>
    </source>
</evidence>
<name>A0A2U1JW66_9BACI</name>
<dbReference type="RefSeq" id="WP_116555380.1">
    <property type="nucleotide sequence ID" value="NZ_QCZG01000029.1"/>
</dbReference>
<keyword evidence="3" id="KW-1185">Reference proteome</keyword>
<dbReference type="Proteomes" id="UP000245998">
    <property type="component" value="Unassembled WGS sequence"/>
</dbReference>
<evidence type="ECO:0000256" key="1">
    <source>
        <dbReference type="SAM" id="Phobius"/>
    </source>
</evidence>
<feature type="transmembrane region" description="Helical" evidence="1">
    <location>
        <begin position="15"/>
        <end position="35"/>
    </location>
</feature>
<keyword evidence="1" id="KW-0472">Membrane</keyword>
<proteinExistence type="predicted"/>
<reference evidence="2 3" key="1">
    <citation type="submission" date="2018-04" db="EMBL/GenBank/DDBJ databases">
        <title>Camelliibacillus theae gen. nov., sp. nov., isolated from Pu'er tea.</title>
        <authorList>
            <person name="Niu L."/>
        </authorList>
    </citation>
    <scope>NUCLEOTIDE SEQUENCE [LARGE SCALE GENOMIC DNA]</scope>
    <source>
        <strain evidence="2 3">T8</strain>
    </source>
</reference>
<sequence>MGIAFLVKDFINNDLVVQWTIYFLGFHFIGFFYFWKVHPKLFKPNASVFLAVVFSSIGIGFGEAYSRRFLRGFFFLGAVTAFTIANKIEWIHLSESTFELNLLGLLFLSLLDAGICARGRQKKLIEKRIEQFYQERKAQIVNLHSKGYAIAVDASMLVHDYEILAELAEEPIQLTISNSTYEVLDELGEYEFDLWENVIPIVKDILKTYENKGILKVLDDPNPAFLERYDLGDEPEDKEIGAFMHESLHGSQKMILFTYDEAVKLIAQDVGLPIAET</sequence>
<evidence type="ECO:0000313" key="2">
    <source>
        <dbReference type="EMBL" id="PWA09451.1"/>
    </source>
</evidence>
<accession>A0A2U1JW66</accession>
<dbReference type="EMBL" id="QCZG01000029">
    <property type="protein sequence ID" value="PWA09451.1"/>
    <property type="molecule type" value="Genomic_DNA"/>
</dbReference>
<protein>
    <recommendedName>
        <fullName evidence="4">PIN domain-containing protein</fullName>
    </recommendedName>
</protein>
<feature type="transmembrane region" description="Helical" evidence="1">
    <location>
        <begin position="41"/>
        <end position="62"/>
    </location>
</feature>
<keyword evidence="1" id="KW-0812">Transmembrane</keyword>
<organism evidence="2 3">
    <name type="scientific">Pueribacillus theae</name>
    <dbReference type="NCBI Taxonomy" id="2171751"/>
    <lineage>
        <taxon>Bacteria</taxon>
        <taxon>Bacillati</taxon>
        <taxon>Bacillota</taxon>
        <taxon>Bacilli</taxon>
        <taxon>Bacillales</taxon>
        <taxon>Bacillaceae</taxon>
        <taxon>Pueribacillus</taxon>
    </lineage>
</organism>